<organism evidence="1">
    <name type="scientific">freshwater metagenome</name>
    <dbReference type="NCBI Taxonomy" id="449393"/>
    <lineage>
        <taxon>unclassified sequences</taxon>
        <taxon>metagenomes</taxon>
        <taxon>ecological metagenomes</taxon>
    </lineage>
</organism>
<dbReference type="EMBL" id="CAFBNA010000128">
    <property type="protein sequence ID" value="CAB4943787.1"/>
    <property type="molecule type" value="Genomic_DNA"/>
</dbReference>
<proteinExistence type="predicted"/>
<protein>
    <submittedName>
        <fullName evidence="1">Unannotated protein</fullName>
    </submittedName>
</protein>
<accession>A0A6J7JLL3</accession>
<reference evidence="1" key="1">
    <citation type="submission" date="2020-05" db="EMBL/GenBank/DDBJ databases">
        <authorList>
            <person name="Chiriac C."/>
            <person name="Salcher M."/>
            <person name="Ghai R."/>
            <person name="Kavagutti S V."/>
        </authorList>
    </citation>
    <scope>NUCLEOTIDE SEQUENCE</scope>
</reference>
<sequence length="216" mass="23170">MRAHIGFSKFHVQALGEELESSLTGGVCTHTKCRHVHAHRRHVDDVAAISFEHVGKHRQSEPHGRKVIDGHNAFDIVGGHLIGALAFGNAGIVDEHIDATIERSNQLSSECLDCIEISEISDNHRRFRRCGLAVFKHIGQTVGAPSNDRDSGSALRGFDRKRFANAGRCSSDDDVLAGEVAHLLVPVTLFKGIADAVAPADFAWAGEGSALGVVGD</sequence>
<gene>
    <name evidence="1" type="ORF">UFOPK3708_01605</name>
</gene>
<dbReference type="AlphaFoldDB" id="A0A6J7JLL3"/>
<evidence type="ECO:0000313" key="1">
    <source>
        <dbReference type="EMBL" id="CAB4943787.1"/>
    </source>
</evidence>
<name>A0A6J7JLL3_9ZZZZ</name>